<evidence type="ECO:0000313" key="3">
    <source>
        <dbReference type="EMBL" id="KTT70982.1"/>
    </source>
</evidence>
<comment type="caution">
    <text evidence="3">The sequence shown here is derived from an EMBL/GenBank/DDBJ whole genome shotgun (WGS) entry which is preliminary data.</text>
</comment>
<sequence length="360" mass="37441">MGSARLWSLLACVALAGSAQAADDARSLAVQAREARARAISLERLADAIADPGERARRRETAVAARVAAAEADLALLRSHADAVARRLSVRRTALSTREAPTAEMLAALTSIARRPMASAIVQPGSVADLVHVRAVLDATLPTLRARSVMLRRQVADDRVLQASVGAAERQLRAGRARLVEAREQLAAITEGDDDRALAMEEAVRDTAERLATIGSEQSVLSDLLALPAPSASPPAASWAPAYRLPVRGRLVTGLGEVSGNGVRARGLTFATAAGATVIAPAAGRVRYVGPFRSFGRIVIIDHGAGWTTLVTGLGSVAVRAASDVAAGAPLGRAPAIDGARITVELRRRGRAMDIAQLAG</sequence>
<dbReference type="Gene3D" id="2.70.70.10">
    <property type="entry name" value="Glucose Permease (Domain IIA)"/>
    <property type="match status" value="1"/>
</dbReference>
<evidence type="ECO:0000313" key="4">
    <source>
        <dbReference type="Proteomes" id="UP000074310"/>
    </source>
</evidence>
<dbReference type="SUPFAM" id="SSF51261">
    <property type="entry name" value="Duplicated hybrid motif"/>
    <property type="match status" value="1"/>
</dbReference>
<dbReference type="Pfam" id="PF01551">
    <property type="entry name" value="Peptidase_M23"/>
    <property type="match status" value="1"/>
</dbReference>
<organism evidence="3 4">
    <name type="scientific">Sphingomonas endophytica</name>
    <dbReference type="NCBI Taxonomy" id="869719"/>
    <lineage>
        <taxon>Bacteria</taxon>
        <taxon>Pseudomonadati</taxon>
        <taxon>Pseudomonadota</taxon>
        <taxon>Alphaproteobacteria</taxon>
        <taxon>Sphingomonadales</taxon>
        <taxon>Sphingomonadaceae</taxon>
        <taxon>Sphingomonas</taxon>
    </lineage>
</organism>
<keyword evidence="1" id="KW-0732">Signal</keyword>
<evidence type="ECO:0000256" key="1">
    <source>
        <dbReference type="SAM" id="SignalP"/>
    </source>
</evidence>
<dbReference type="CDD" id="cd12797">
    <property type="entry name" value="M23_peptidase"/>
    <property type="match status" value="1"/>
</dbReference>
<dbReference type="PATRIC" id="fig|869719.3.peg.2177"/>
<dbReference type="InterPro" id="IPR011055">
    <property type="entry name" value="Dup_hybrid_motif"/>
</dbReference>
<dbReference type="Proteomes" id="UP000074310">
    <property type="component" value="Unassembled WGS sequence"/>
</dbReference>
<gene>
    <name evidence="3" type="ORF">NS334_11180</name>
</gene>
<reference evidence="3 4" key="1">
    <citation type="journal article" date="2016" name="Front. Microbiol.">
        <title>Genomic Resource of Rice Seed Associated Bacteria.</title>
        <authorList>
            <person name="Midha S."/>
            <person name="Bansal K."/>
            <person name="Sharma S."/>
            <person name="Kumar N."/>
            <person name="Patil P.P."/>
            <person name="Chaudhry V."/>
            <person name="Patil P.B."/>
        </authorList>
    </citation>
    <scope>NUCLEOTIDE SEQUENCE [LARGE SCALE GENOMIC DNA]</scope>
    <source>
        <strain evidence="3 4">NS334</strain>
    </source>
</reference>
<feature type="domain" description="M23ase beta-sheet core" evidence="2">
    <location>
        <begin position="266"/>
        <end position="354"/>
    </location>
</feature>
<proteinExistence type="predicted"/>
<dbReference type="AlphaFoldDB" id="A0A147I0T6"/>
<dbReference type="InterPro" id="IPR016047">
    <property type="entry name" value="M23ase_b-sheet_dom"/>
</dbReference>
<keyword evidence="4" id="KW-1185">Reference proteome</keyword>
<protein>
    <recommendedName>
        <fullName evidence="2">M23ase beta-sheet core domain-containing protein</fullName>
    </recommendedName>
</protein>
<dbReference type="PANTHER" id="PTHR21666:SF270">
    <property type="entry name" value="MUREIN HYDROLASE ACTIVATOR ENVC"/>
    <property type="match status" value="1"/>
</dbReference>
<feature type="signal peptide" evidence="1">
    <location>
        <begin position="1"/>
        <end position="21"/>
    </location>
</feature>
<name>A0A147I0T6_9SPHN</name>
<dbReference type="InterPro" id="IPR050570">
    <property type="entry name" value="Cell_wall_metabolism_enzyme"/>
</dbReference>
<dbReference type="GO" id="GO:0004222">
    <property type="term" value="F:metalloendopeptidase activity"/>
    <property type="evidence" value="ECO:0007669"/>
    <property type="project" value="TreeGrafter"/>
</dbReference>
<dbReference type="EMBL" id="LDTB01000045">
    <property type="protein sequence ID" value="KTT70982.1"/>
    <property type="molecule type" value="Genomic_DNA"/>
</dbReference>
<accession>A0A147I0T6</accession>
<dbReference type="PANTHER" id="PTHR21666">
    <property type="entry name" value="PEPTIDASE-RELATED"/>
    <property type="match status" value="1"/>
</dbReference>
<evidence type="ECO:0000259" key="2">
    <source>
        <dbReference type="Pfam" id="PF01551"/>
    </source>
</evidence>
<feature type="chain" id="PRO_5007548090" description="M23ase beta-sheet core domain-containing protein" evidence="1">
    <location>
        <begin position="22"/>
        <end position="360"/>
    </location>
</feature>